<dbReference type="InterPro" id="IPR025154">
    <property type="entry name" value="Put_metallopeptidase_dom"/>
</dbReference>
<dbReference type="Pfam" id="PF13203">
    <property type="entry name" value="DUF2201_N"/>
    <property type="match status" value="1"/>
</dbReference>
<feature type="domain" description="Putative metallopeptidase" evidence="2">
    <location>
        <begin position="52"/>
        <end position="269"/>
    </location>
</feature>
<dbReference type="PANTHER" id="PTHR38730:SF1">
    <property type="entry name" value="SLL7028 PROTEIN"/>
    <property type="match status" value="1"/>
</dbReference>
<gene>
    <name evidence="3" type="ordered locus">Spea_2826</name>
</gene>
<dbReference type="EMBL" id="CP000851">
    <property type="protein sequence ID" value="ABV88145.1"/>
    <property type="molecule type" value="Genomic_DNA"/>
</dbReference>
<dbReference type="AlphaFoldDB" id="A8H6F8"/>
<feature type="domain" description="VWA-like" evidence="1">
    <location>
        <begin position="284"/>
        <end position="386"/>
    </location>
</feature>
<dbReference type="InterPro" id="IPR018698">
    <property type="entry name" value="VWA-like_dom"/>
</dbReference>
<dbReference type="Proteomes" id="UP000002608">
    <property type="component" value="Chromosome"/>
</dbReference>
<dbReference type="OrthoDB" id="9809382at2"/>
<evidence type="ECO:0000313" key="4">
    <source>
        <dbReference type="Proteomes" id="UP000002608"/>
    </source>
</evidence>
<dbReference type="PANTHER" id="PTHR38730">
    <property type="entry name" value="SLL7028 PROTEIN"/>
    <property type="match status" value="1"/>
</dbReference>
<evidence type="ECO:0000313" key="3">
    <source>
        <dbReference type="EMBL" id="ABV88145.1"/>
    </source>
</evidence>
<dbReference type="HOGENOM" id="CLU_653623_0_0_6"/>
<dbReference type="eggNOG" id="COG3864">
    <property type="taxonomic scope" value="Bacteria"/>
</dbReference>
<evidence type="ECO:0000259" key="1">
    <source>
        <dbReference type="Pfam" id="PF09967"/>
    </source>
</evidence>
<dbReference type="STRING" id="398579.Spea_2826"/>
<proteinExistence type="predicted"/>
<name>A8H6F8_SHEPA</name>
<organism evidence="3 4">
    <name type="scientific">Shewanella pealeana (strain ATCC 700345 / ANG-SQ1)</name>
    <dbReference type="NCBI Taxonomy" id="398579"/>
    <lineage>
        <taxon>Bacteria</taxon>
        <taxon>Pseudomonadati</taxon>
        <taxon>Pseudomonadota</taxon>
        <taxon>Gammaproteobacteria</taxon>
        <taxon>Alteromonadales</taxon>
        <taxon>Shewanellaceae</taxon>
        <taxon>Shewanella</taxon>
    </lineage>
</organism>
<reference evidence="3 4" key="1">
    <citation type="submission" date="2007-10" db="EMBL/GenBank/DDBJ databases">
        <title>Complete sequence of Shewanella pealeana ATCC 700345.</title>
        <authorList>
            <consortium name="US DOE Joint Genome Institute"/>
            <person name="Copeland A."/>
            <person name="Lucas S."/>
            <person name="Lapidus A."/>
            <person name="Barry K."/>
            <person name="Glavina del Rio T."/>
            <person name="Dalin E."/>
            <person name="Tice H."/>
            <person name="Pitluck S."/>
            <person name="Chertkov O."/>
            <person name="Brettin T."/>
            <person name="Bruce D."/>
            <person name="Detter J.C."/>
            <person name="Han C."/>
            <person name="Schmutz J."/>
            <person name="Larimer F."/>
            <person name="Land M."/>
            <person name="Hauser L."/>
            <person name="Kyrpides N."/>
            <person name="Kim E."/>
            <person name="Zhao J.-S.Z."/>
            <person name="Manno D."/>
            <person name="Hawari J."/>
            <person name="Richardson P."/>
        </authorList>
    </citation>
    <scope>NUCLEOTIDE SEQUENCE [LARGE SCALE GENOMIC DNA]</scope>
    <source>
        <strain evidence="4">ATCC 700345 / ANG-SQ1</strain>
    </source>
</reference>
<evidence type="ECO:0008006" key="5">
    <source>
        <dbReference type="Google" id="ProtNLM"/>
    </source>
</evidence>
<sequence>MLSEPFYGHYLASLQKQLMSKGDTNASVLEPVLEIVLHGASDVALVCHSQRWQALSLQQQVGALKHEALHLVLGHIFQRNCYVDKRRFDLAADLVVNQYLSPQQLLPNAITLDGVNQYRQAHNLPRLEPLRELNYYYQALMVQGIAAQGLAAQGLVDQSLAALPLDNSGGSSNQLELSRHQSWGYFGKQTQAQNGLIEQQLAGKLDTAAQRTEMSNGIGNLPAAIVAMLEQVRQARNPVLNWRRALRLFASSSRRTSVKNTLRRPSKRYGTTPGIKIQQHQRLLIAIDTSASVDDEQLQLFFEEVHHIWRAGCEITIAECDTELKRQYQYRGIAPDKITGRGGTSFDEPILLANQQRFDGTIYFTDGEALAPTTLPRKPLLWLIHSESFLGDRDKQAFEHLKQSGRVIPMSISTSKVSKH</sequence>
<dbReference type="KEGG" id="spl:Spea_2826"/>
<evidence type="ECO:0000259" key="2">
    <source>
        <dbReference type="Pfam" id="PF13203"/>
    </source>
</evidence>
<accession>A8H6F8</accession>
<keyword evidence="4" id="KW-1185">Reference proteome</keyword>
<dbReference type="Pfam" id="PF09967">
    <property type="entry name" value="DUF2201"/>
    <property type="match status" value="1"/>
</dbReference>
<protein>
    <recommendedName>
        <fullName evidence="5">VWA-like domain-containing protein</fullName>
    </recommendedName>
</protein>